<comment type="caution">
    <text evidence="1">The sequence shown here is derived from an EMBL/GenBank/DDBJ whole genome shotgun (WGS) entry which is preliminary data.</text>
</comment>
<proteinExistence type="predicted"/>
<evidence type="ECO:0000313" key="1">
    <source>
        <dbReference type="EMBL" id="CAD8043446.1"/>
    </source>
</evidence>
<protein>
    <submittedName>
        <fullName evidence="1">Uncharacterized protein</fullName>
    </submittedName>
</protein>
<dbReference type="AlphaFoldDB" id="A0A8S1JTC8"/>
<evidence type="ECO:0000313" key="2">
    <source>
        <dbReference type="Proteomes" id="UP000688137"/>
    </source>
</evidence>
<sequence length="214" mass="25479">MRTQNNPLIHNPTLHTISNQEDSFYENNLYYLNRASQERVYQPFTQRINDKTKNQQRNKYLDPENKKMEFFEQLQKHQLYQAKLDKTVQYYSSQKKDSFQQSVNSSKGQFKIASLKVSERNRNLSERNDYTHQLVKEHNIIDDIVQNQDLITKQKGLLEKVQDLKKLKLLKQYKFNHYCLPGVGKSPYVFNDTHSKCTNPGYSRNIEGGKFFTR</sequence>
<dbReference type="Proteomes" id="UP000688137">
    <property type="component" value="Unassembled WGS sequence"/>
</dbReference>
<dbReference type="OMA" id="DTHSKCT"/>
<keyword evidence="2" id="KW-1185">Reference proteome</keyword>
<name>A0A8S1JTC8_PARPR</name>
<reference evidence="1" key="1">
    <citation type="submission" date="2021-01" db="EMBL/GenBank/DDBJ databases">
        <authorList>
            <consortium name="Genoscope - CEA"/>
            <person name="William W."/>
        </authorList>
    </citation>
    <scope>NUCLEOTIDE SEQUENCE</scope>
</reference>
<gene>
    <name evidence="1" type="ORF">PPRIM_AZ9-3.1.T0050099</name>
</gene>
<organism evidence="1 2">
    <name type="scientific">Paramecium primaurelia</name>
    <dbReference type="NCBI Taxonomy" id="5886"/>
    <lineage>
        <taxon>Eukaryota</taxon>
        <taxon>Sar</taxon>
        <taxon>Alveolata</taxon>
        <taxon>Ciliophora</taxon>
        <taxon>Intramacronucleata</taxon>
        <taxon>Oligohymenophorea</taxon>
        <taxon>Peniculida</taxon>
        <taxon>Parameciidae</taxon>
        <taxon>Paramecium</taxon>
    </lineage>
</organism>
<accession>A0A8S1JTC8</accession>
<dbReference type="EMBL" id="CAJJDM010000002">
    <property type="protein sequence ID" value="CAD8043446.1"/>
    <property type="molecule type" value="Genomic_DNA"/>
</dbReference>